<name>A0A5B1LU49_9ACTN</name>
<dbReference type="InterPro" id="IPR051448">
    <property type="entry name" value="CdaR-like_regulators"/>
</dbReference>
<comment type="caution">
    <text evidence="3">The sequence shown here is derived from an EMBL/GenBank/DDBJ whole genome shotgun (WGS) entry which is preliminary data.</text>
</comment>
<proteinExistence type="predicted"/>
<protein>
    <submittedName>
        <fullName evidence="3">PucR family transcriptional regulator</fullName>
    </submittedName>
</protein>
<dbReference type="Proteomes" id="UP000324351">
    <property type="component" value="Unassembled WGS sequence"/>
</dbReference>
<evidence type="ECO:0000259" key="2">
    <source>
        <dbReference type="Pfam" id="PF25906"/>
    </source>
</evidence>
<dbReference type="InterPro" id="IPR042070">
    <property type="entry name" value="PucR_C-HTH_sf"/>
</dbReference>
<dbReference type="PANTHER" id="PTHR33744">
    <property type="entry name" value="CARBOHYDRATE DIACID REGULATOR"/>
    <property type="match status" value="1"/>
</dbReference>
<evidence type="ECO:0000259" key="1">
    <source>
        <dbReference type="Pfam" id="PF13556"/>
    </source>
</evidence>
<accession>A0A5B1LU49</accession>
<reference evidence="3 4" key="1">
    <citation type="submission" date="2019-09" db="EMBL/GenBank/DDBJ databases">
        <title>Nocardioides panacisoli sp. nov., isolated from the soil of a ginseng field.</title>
        <authorList>
            <person name="Cho C."/>
        </authorList>
    </citation>
    <scope>NUCLEOTIDE SEQUENCE [LARGE SCALE GENOMIC DNA]</scope>
    <source>
        <strain evidence="3 4">BN140041</strain>
    </source>
</reference>
<gene>
    <name evidence="3" type="ORF">F0U47_20090</name>
</gene>
<sequence length="403" mass="44969">MSENWQRHRPEDAVTPLPTTQLAALFRREIPSLCQEIIDEVCRSIPDYAPLIGGPYREPVQRAVESNVLTFVDHMVSPRKPSPLRDELCRSLGRLQLPFDTGLSRLEAAFRIGVRVAWRRMVRVFRRHRVPSTTQSALADLLFGYVEEMTALARDGYVRALTGDGAGIGRRRRHLARTLLGGHATPRAIAQLAEQASWRLPHELTVVVSTDVPPEAALLDADVLLDPAAAHLALVVPGEITELREQMLRSALGAQRLAVGPTVAPYDAPSSLRWASEALRLATSGAIEGGPLVRSDDHLLRLWVASEPTLGERLRRRQLAPFDALTVTQRRRMLETLDAWLTHRGEVPRIAADLDVHPQTVRYRMRVLRDLVGPALDDPEWRLCTELTLRAGLAREPERVDAG</sequence>
<feature type="domain" description="PucR C-terminal helix-turn-helix" evidence="1">
    <location>
        <begin position="334"/>
        <end position="391"/>
    </location>
</feature>
<organism evidence="3 4">
    <name type="scientific">Nocardioides antri</name>
    <dbReference type="NCBI Taxonomy" id="2607659"/>
    <lineage>
        <taxon>Bacteria</taxon>
        <taxon>Bacillati</taxon>
        <taxon>Actinomycetota</taxon>
        <taxon>Actinomycetes</taxon>
        <taxon>Propionibacteriales</taxon>
        <taxon>Nocardioidaceae</taxon>
        <taxon>Nocardioides</taxon>
    </lineage>
</organism>
<dbReference type="EMBL" id="VUJW01000018">
    <property type="protein sequence ID" value="KAA1423179.1"/>
    <property type="molecule type" value="Genomic_DNA"/>
</dbReference>
<dbReference type="InterPro" id="IPR058663">
    <property type="entry name" value="PucR-like_N"/>
</dbReference>
<evidence type="ECO:0000313" key="4">
    <source>
        <dbReference type="Proteomes" id="UP000324351"/>
    </source>
</evidence>
<dbReference type="InterPro" id="IPR025736">
    <property type="entry name" value="PucR_C-HTH_dom"/>
</dbReference>
<evidence type="ECO:0000313" key="3">
    <source>
        <dbReference type="EMBL" id="KAA1423179.1"/>
    </source>
</evidence>
<dbReference type="RefSeq" id="WP_149752277.1">
    <property type="nucleotide sequence ID" value="NZ_VUJW01000018.1"/>
</dbReference>
<dbReference type="PANTHER" id="PTHR33744:SF1">
    <property type="entry name" value="DNA-BINDING TRANSCRIPTIONAL ACTIVATOR ADER"/>
    <property type="match status" value="1"/>
</dbReference>
<feature type="domain" description="PucR-like N-terminal" evidence="2">
    <location>
        <begin position="20"/>
        <end position="180"/>
    </location>
</feature>
<dbReference type="Pfam" id="PF25906">
    <property type="entry name" value="PucR-like_N"/>
    <property type="match status" value="1"/>
</dbReference>
<keyword evidence="4" id="KW-1185">Reference proteome</keyword>
<dbReference type="Pfam" id="PF13556">
    <property type="entry name" value="HTH_30"/>
    <property type="match status" value="1"/>
</dbReference>
<reference evidence="3 4" key="2">
    <citation type="submission" date="2019-09" db="EMBL/GenBank/DDBJ databases">
        <authorList>
            <person name="Jin C."/>
        </authorList>
    </citation>
    <scope>NUCLEOTIDE SEQUENCE [LARGE SCALE GENOMIC DNA]</scope>
    <source>
        <strain evidence="3 4">BN140041</strain>
    </source>
</reference>
<dbReference type="AlphaFoldDB" id="A0A5B1LU49"/>
<dbReference type="Gene3D" id="1.10.10.2840">
    <property type="entry name" value="PucR C-terminal helix-turn-helix domain"/>
    <property type="match status" value="1"/>
</dbReference>